<protein>
    <submittedName>
        <fullName evidence="1">DEKNAAC102731</fullName>
    </submittedName>
</protein>
<gene>
    <name evidence="1" type="ORF">BRENAR_LOCUS2180</name>
</gene>
<evidence type="ECO:0000313" key="1">
    <source>
        <dbReference type="EMBL" id="VEU21447.1"/>
    </source>
</evidence>
<dbReference type="Proteomes" id="UP000290900">
    <property type="component" value="Unassembled WGS sequence"/>
</dbReference>
<accession>A0A448YKM0</accession>
<proteinExistence type="predicted"/>
<sequence length="944" mass="106784">MYPNKEDEYSSKTNFDNVQSNVDCTYVRDTFVFGKYIVIVRYDRVQFFSREKGYGLVHELEGPIDRSGLLLKGNVFYIQQQHHCTRLFSLDLKEISASAAYPNLLCDHYPRFDCVLKDNKVGILAYEGDVKFNPDLVEVLIVPHASHTEPCSYTGGDGTYRTVLIDDLRVPQLMVVSVHFNDKGEMMQTMEKSLSFNDTQITGMFQVNDHIFAACGKCIYLIDINKLSKKHRRAHDSKATRILSMLKINSETILFCNDRHEYYLSNVHGKERNSYLGKYLAATKLLLVDRLTVLATSTTSDPILYRINLQKHKMKLVGCFSGNKFVPGGNRFCNQIKDVIFDRDRGIIVYGDSYCTNIVNHIKLSFNESDLAIPATCYVVGMLSTDLICLWDTVSGSYFLFGKAKTLTPLNFDSEILYISSDVVITDTSVGSIQVVNEKAIRGPFLSFPAGIQKFDVSLGFIIIYSNSSLHLLKLKGREIERLSHSSVLDAGIIKIFKVTQFAVHVLISIPKERKIIQLLQNLDGSSVRMYQYVVDSLPLSILPLSREEFVVSFISSKISIFEEEKEDPIESFQTRLEITNLAWLSDSLFVGFNTMISSVFHYEKGKSFYEQTLACTRDCSRLMFAGGHICFTSKGLVKQVDIVRRADTERFVLPLPCKSVLFLEGRLQDYVLLHLRNQIRIFDPATLEMIADYNFKNLQAVSTIAIPSCDIDALLRVGIIILLQEDNSAVAEVSLCTLNSDGTLRTHDTLTIQDSFCRLIKGSTSECFILGGHLKFTFAVCSGMKLRFSRTESDLLEAFYLRPFDRLQCVKKNTMGSSEACCPVPINEQVFVLSGSYIASVPRGTSFKLLCFTHNGKVLHNWHTIPCQQGELITNIVPLTARDWDWNSKKDNEPRWCFVVLTNIGRRVFYTCDDARKGNESSGQGINTEKAAVTNDLYKRPST</sequence>
<organism evidence="1 2">
    <name type="scientific">Brettanomyces naardenensis</name>
    <name type="common">Yeast</name>
    <dbReference type="NCBI Taxonomy" id="13370"/>
    <lineage>
        <taxon>Eukaryota</taxon>
        <taxon>Fungi</taxon>
        <taxon>Dikarya</taxon>
        <taxon>Ascomycota</taxon>
        <taxon>Saccharomycotina</taxon>
        <taxon>Pichiomycetes</taxon>
        <taxon>Pichiales</taxon>
        <taxon>Pichiaceae</taxon>
        <taxon>Brettanomyces</taxon>
    </lineage>
</organism>
<dbReference type="EMBL" id="CAACVR010000012">
    <property type="protein sequence ID" value="VEU21447.1"/>
    <property type="molecule type" value="Genomic_DNA"/>
</dbReference>
<reference evidence="1 2" key="1">
    <citation type="submission" date="2018-12" db="EMBL/GenBank/DDBJ databases">
        <authorList>
            <person name="Tiukova I."/>
            <person name="Dainat J."/>
        </authorList>
    </citation>
    <scope>NUCLEOTIDE SEQUENCE [LARGE SCALE GENOMIC DNA]</scope>
</reference>
<keyword evidence="2" id="KW-1185">Reference proteome</keyword>
<dbReference type="AlphaFoldDB" id="A0A448YKM0"/>
<name>A0A448YKM0_BRENA</name>
<dbReference type="InParanoid" id="A0A448YKM0"/>
<evidence type="ECO:0000313" key="2">
    <source>
        <dbReference type="Proteomes" id="UP000290900"/>
    </source>
</evidence>